<keyword evidence="2" id="KW-1185">Reference proteome</keyword>
<protein>
    <submittedName>
        <fullName evidence="1">Uncharacterized protein</fullName>
    </submittedName>
</protein>
<dbReference type="EMBL" id="CP067341">
    <property type="protein sequence ID" value="QQP10782.1"/>
    <property type="molecule type" value="Genomic_DNA"/>
</dbReference>
<accession>A0ABX7ALK6</accession>
<sequence length="58" mass="7105">MKKEIDEHYLTIIEKERARTCELIDLIKRLRENCEIPYNGLRKEVRMVIKKFDNELNI</sequence>
<evidence type="ECO:0000313" key="1">
    <source>
        <dbReference type="EMBL" id="QQP10782.1"/>
    </source>
</evidence>
<dbReference type="Proteomes" id="UP000596049">
    <property type="component" value="Chromosome"/>
</dbReference>
<gene>
    <name evidence="1" type="ORF">FJQ98_16170</name>
</gene>
<reference evidence="1 2" key="1">
    <citation type="submission" date="2020-01" db="EMBL/GenBank/DDBJ databases">
        <authorList>
            <person name="Liu G."/>
            <person name="Liu B."/>
        </authorList>
    </citation>
    <scope>NUCLEOTIDE SEQUENCE [LARGE SCALE GENOMIC DNA]</scope>
    <source>
        <strain evidence="1 2">FJAT-51161</strain>
    </source>
</reference>
<evidence type="ECO:0000313" key="2">
    <source>
        <dbReference type="Proteomes" id="UP000596049"/>
    </source>
</evidence>
<dbReference type="RefSeq" id="WP_158003058.1">
    <property type="nucleotide sequence ID" value="NZ_CP067341.1"/>
</dbReference>
<proteinExistence type="predicted"/>
<organism evidence="1 2">
    <name type="scientific">Lysinibacillus agricola</name>
    <dbReference type="NCBI Taxonomy" id="2590012"/>
    <lineage>
        <taxon>Bacteria</taxon>
        <taxon>Bacillati</taxon>
        <taxon>Bacillota</taxon>
        <taxon>Bacilli</taxon>
        <taxon>Bacillales</taxon>
        <taxon>Bacillaceae</taxon>
        <taxon>Lysinibacillus</taxon>
    </lineage>
</organism>
<name>A0ABX7ALK6_9BACI</name>